<organism evidence="9 10">
    <name type="scientific">Meiothermus granaticius NBRC 107808</name>
    <dbReference type="NCBI Taxonomy" id="1227551"/>
    <lineage>
        <taxon>Bacteria</taxon>
        <taxon>Thermotogati</taxon>
        <taxon>Deinococcota</taxon>
        <taxon>Deinococci</taxon>
        <taxon>Thermales</taxon>
        <taxon>Thermaceae</taxon>
        <taxon>Meiothermus</taxon>
    </lineage>
</organism>
<evidence type="ECO:0000256" key="2">
    <source>
        <dbReference type="ARBA" id="ARBA00009298"/>
    </source>
</evidence>
<evidence type="ECO:0000256" key="4">
    <source>
        <dbReference type="ARBA" id="ARBA00022692"/>
    </source>
</evidence>
<feature type="domain" description="MgtC/SapB/SrpB/YhiD N-terminal" evidence="8">
    <location>
        <begin position="10"/>
        <end position="130"/>
    </location>
</feature>
<feature type="transmembrane region" description="Helical" evidence="7">
    <location>
        <begin position="61"/>
        <end position="78"/>
    </location>
</feature>
<dbReference type="GO" id="GO:0005886">
    <property type="term" value="C:plasma membrane"/>
    <property type="evidence" value="ECO:0007669"/>
    <property type="project" value="UniProtKB-SubCell"/>
</dbReference>
<reference evidence="9 10" key="1">
    <citation type="submission" date="2018-08" db="EMBL/GenBank/DDBJ databases">
        <title>Meiothermus granaticius genome AF-68 sequencing project.</title>
        <authorList>
            <person name="Da Costa M.S."/>
            <person name="Albuquerque L."/>
            <person name="Raposo P."/>
            <person name="Froufe H.J.C."/>
            <person name="Barroso C.S."/>
            <person name="Egas C."/>
        </authorList>
    </citation>
    <scope>NUCLEOTIDE SEQUENCE [LARGE SCALE GENOMIC DNA]</scope>
    <source>
        <strain evidence="9 10">AF-68</strain>
    </source>
</reference>
<dbReference type="OrthoDB" id="9811198at2"/>
<gene>
    <name evidence="9" type="ORF">Mgrana_02075</name>
</gene>
<keyword evidence="6 7" id="KW-0472">Membrane</keyword>
<comment type="similarity">
    <text evidence="2">Belongs to the MgtC/SapB family.</text>
</comment>
<dbReference type="Pfam" id="PF02308">
    <property type="entry name" value="MgtC"/>
    <property type="match status" value="1"/>
</dbReference>
<keyword evidence="5 7" id="KW-1133">Transmembrane helix</keyword>
<keyword evidence="3" id="KW-1003">Cell membrane</keyword>
<evidence type="ECO:0000256" key="3">
    <source>
        <dbReference type="ARBA" id="ARBA00022475"/>
    </source>
</evidence>
<evidence type="ECO:0000259" key="8">
    <source>
        <dbReference type="Pfam" id="PF02308"/>
    </source>
</evidence>
<comment type="caution">
    <text evidence="9">The sequence shown here is derived from an EMBL/GenBank/DDBJ whole genome shotgun (WGS) entry which is preliminary data.</text>
</comment>
<proteinExistence type="inferred from homology"/>
<comment type="subcellular location">
    <subcellularLocation>
        <location evidence="1">Cell membrane</location>
        <topology evidence="1">Multi-pass membrane protein</topology>
    </subcellularLocation>
</comment>
<feature type="transmembrane region" description="Helical" evidence="7">
    <location>
        <begin position="35"/>
        <end position="55"/>
    </location>
</feature>
<evidence type="ECO:0000256" key="5">
    <source>
        <dbReference type="ARBA" id="ARBA00022989"/>
    </source>
</evidence>
<dbReference type="RefSeq" id="WP_119357552.1">
    <property type="nucleotide sequence ID" value="NZ_BJXM01000007.1"/>
</dbReference>
<feature type="transmembrane region" description="Helical" evidence="7">
    <location>
        <begin position="99"/>
        <end position="126"/>
    </location>
</feature>
<name>A0A399FAR1_9DEIN</name>
<protein>
    <submittedName>
        <fullName evidence="9">MgtC family protein</fullName>
    </submittedName>
</protein>
<dbReference type="PANTHER" id="PTHR33778:SF3">
    <property type="entry name" value="PROTEIN MGTC"/>
    <property type="match status" value="1"/>
</dbReference>
<evidence type="ECO:0000256" key="1">
    <source>
        <dbReference type="ARBA" id="ARBA00004651"/>
    </source>
</evidence>
<dbReference type="AlphaFoldDB" id="A0A399FAR1"/>
<keyword evidence="4 7" id="KW-0812">Transmembrane</keyword>
<sequence>MSVLEFSLRLGVALVLGAIIGYERSRRQGLAGIRTNALVACGAAQFVMLSGLLAGGDPTRIAAQVVSGVGFLGAGVILREGGFNVRGLNTAATLWGSAAVGSLAGAGFVLYALPGTLAIMVANLVLRNLEMREKPPKA</sequence>
<dbReference type="PRINTS" id="PR01837">
    <property type="entry name" value="MGTCSAPBPROT"/>
</dbReference>
<dbReference type="InterPro" id="IPR049177">
    <property type="entry name" value="MgtC_SapB_SrpB_YhiD_N"/>
</dbReference>
<evidence type="ECO:0000313" key="10">
    <source>
        <dbReference type="Proteomes" id="UP000266178"/>
    </source>
</evidence>
<dbReference type="InterPro" id="IPR003416">
    <property type="entry name" value="MgtC/SapB/SrpB/YhiD_fam"/>
</dbReference>
<dbReference type="Proteomes" id="UP000266178">
    <property type="component" value="Unassembled WGS sequence"/>
</dbReference>
<evidence type="ECO:0000256" key="6">
    <source>
        <dbReference type="ARBA" id="ARBA00023136"/>
    </source>
</evidence>
<evidence type="ECO:0000256" key="7">
    <source>
        <dbReference type="SAM" id="Phobius"/>
    </source>
</evidence>
<feature type="transmembrane region" description="Helical" evidence="7">
    <location>
        <begin position="6"/>
        <end position="23"/>
    </location>
</feature>
<dbReference type="EMBL" id="QWLB01000027">
    <property type="protein sequence ID" value="RIH92002.1"/>
    <property type="molecule type" value="Genomic_DNA"/>
</dbReference>
<keyword evidence="10" id="KW-1185">Reference proteome</keyword>
<accession>A0A399FAR1</accession>
<evidence type="ECO:0000313" key="9">
    <source>
        <dbReference type="EMBL" id="RIH92002.1"/>
    </source>
</evidence>
<dbReference type="PANTHER" id="PTHR33778">
    <property type="entry name" value="PROTEIN MGTC"/>
    <property type="match status" value="1"/>
</dbReference>